<dbReference type="GeneID" id="94367782"/>
<dbReference type="EMBL" id="BMWY01000001">
    <property type="protein sequence ID" value="GGZ44135.1"/>
    <property type="molecule type" value="Genomic_DNA"/>
</dbReference>
<comment type="caution">
    <text evidence="1">The sequence shown here is derived from an EMBL/GenBank/DDBJ whole genome shotgun (WGS) entry which is preliminary data.</text>
</comment>
<dbReference type="Proteomes" id="UP000615593">
    <property type="component" value="Unassembled WGS sequence"/>
</dbReference>
<dbReference type="InterPro" id="IPR025563">
    <property type="entry name" value="DUF4286"/>
</dbReference>
<reference evidence="2" key="1">
    <citation type="journal article" date="2019" name="Int. J. Syst. Evol. Microbiol.">
        <title>The Global Catalogue of Microorganisms (GCM) 10K type strain sequencing project: providing services to taxonomists for standard genome sequencing and annotation.</title>
        <authorList>
            <consortium name="The Broad Institute Genomics Platform"/>
            <consortium name="The Broad Institute Genome Sequencing Center for Infectious Disease"/>
            <person name="Wu L."/>
            <person name="Ma J."/>
        </authorList>
    </citation>
    <scope>NUCLEOTIDE SEQUENCE [LARGE SCALE GENOMIC DNA]</scope>
    <source>
        <strain evidence="2">KCTC 12708</strain>
    </source>
</reference>
<evidence type="ECO:0008006" key="3">
    <source>
        <dbReference type="Google" id="ProtNLM"/>
    </source>
</evidence>
<organism evidence="1 2">
    <name type="scientific">Mesonia mobilis</name>
    <dbReference type="NCBI Taxonomy" id="369791"/>
    <lineage>
        <taxon>Bacteria</taxon>
        <taxon>Pseudomonadati</taxon>
        <taxon>Bacteroidota</taxon>
        <taxon>Flavobacteriia</taxon>
        <taxon>Flavobacteriales</taxon>
        <taxon>Flavobacteriaceae</taxon>
        <taxon>Mesonia</taxon>
    </lineage>
</organism>
<name>A0ABQ3BKY7_9FLAO</name>
<dbReference type="RefSeq" id="WP_027884817.1">
    <property type="nucleotide sequence ID" value="NZ_BMWY01000001.1"/>
</dbReference>
<sequence length="102" mass="12101">MIIYNVTINVSEEVHDEWLTWMKQEHIPQMLDTGKFLNAMMTKVLVQEPMGGVTYSVQYKAESKAMLERYYQEDAENLRAQSQRFKDKTVFFRTELEVVSEQ</sequence>
<evidence type="ECO:0000313" key="2">
    <source>
        <dbReference type="Proteomes" id="UP000615593"/>
    </source>
</evidence>
<evidence type="ECO:0000313" key="1">
    <source>
        <dbReference type="EMBL" id="GGZ44135.1"/>
    </source>
</evidence>
<gene>
    <name evidence="1" type="ORF">GCM10008088_01400</name>
</gene>
<proteinExistence type="predicted"/>
<dbReference type="Pfam" id="PF14114">
    <property type="entry name" value="DUF4286"/>
    <property type="match status" value="1"/>
</dbReference>
<accession>A0ABQ3BKY7</accession>
<keyword evidence="2" id="KW-1185">Reference proteome</keyword>
<protein>
    <recommendedName>
        <fullName evidence="3">DUF4286 domain-containing protein</fullName>
    </recommendedName>
</protein>